<proteinExistence type="predicted"/>
<protein>
    <submittedName>
        <fullName evidence="2">YjbF family lipoprotein</fullName>
    </submittedName>
</protein>
<dbReference type="RefSeq" id="WP_262993810.1">
    <property type="nucleotide sequence ID" value="NZ_JAOTJC010000007.1"/>
</dbReference>
<dbReference type="Pfam" id="PF11102">
    <property type="entry name" value="YjbF"/>
    <property type="match status" value="1"/>
</dbReference>
<comment type="caution">
    <text evidence="2">The sequence shown here is derived from an EMBL/GenBank/DDBJ whole genome shotgun (WGS) entry which is preliminary data.</text>
</comment>
<dbReference type="EMBL" id="JAOTJC010000007">
    <property type="protein sequence ID" value="MCU7554814.1"/>
    <property type="molecule type" value="Genomic_DNA"/>
</dbReference>
<dbReference type="InterPro" id="IPR023373">
    <property type="entry name" value="YmcC_sf"/>
</dbReference>
<organism evidence="2 3">
    <name type="scientific">Alteromonas salexigens</name>
    <dbReference type="NCBI Taxonomy" id="2982530"/>
    <lineage>
        <taxon>Bacteria</taxon>
        <taxon>Pseudomonadati</taxon>
        <taxon>Pseudomonadota</taxon>
        <taxon>Gammaproteobacteria</taxon>
        <taxon>Alteromonadales</taxon>
        <taxon>Alteromonadaceae</taxon>
        <taxon>Alteromonas/Salinimonas group</taxon>
        <taxon>Alteromonas</taxon>
    </lineage>
</organism>
<reference evidence="3" key="1">
    <citation type="submission" date="2023-07" db="EMBL/GenBank/DDBJ databases">
        <title>Study on multiphase classification of strain Alteromonas salexigens isolated from the Yellow Sea.</title>
        <authorList>
            <person name="Sun L."/>
        </authorList>
    </citation>
    <scope>NUCLEOTIDE SEQUENCE [LARGE SCALE GENOMIC DNA]</scope>
    <source>
        <strain evidence="3">ASW11-19</strain>
    </source>
</reference>
<keyword evidence="1" id="KW-0732">Signal</keyword>
<dbReference type="PROSITE" id="PS51257">
    <property type="entry name" value="PROKAR_LIPOPROTEIN"/>
    <property type="match status" value="1"/>
</dbReference>
<keyword evidence="3" id="KW-1185">Reference proteome</keyword>
<dbReference type="SUPFAM" id="SSF159270">
    <property type="entry name" value="YmcC-like"/>
    <property type="match status" value="1"/>
</dbReference>
<feature type="signal peptide" evidence="1">
    <location>
        <begin position="1"/>
        <end position="26"/>
    </location>
</feature>
<name>A0ABT2VP13_9ALTE</name>
<gene>
    <name evidence="2" type="ORF">OCL06_09400</name>
</gene>
<evidence type="ECO:0000313" key="3">
    <source>
        <dbReference type="Proteomes" id="UP001209257"/>
    </source>
</evidence>
<keyword evidence="2" id="KW-0449">Lipoprotein</keyword>
<feature type="chain" id="PRO_5046038178" evidence="1">
    <location>
        <begin position="27"/>
        <end position="226"/>
    </location>
</feature>
<accession>A0ABT2VP13</accession>
<dbReference type="Gene3D" id="2.40.360.10">
    <property type="entry name" value="YmcC-like"/>
    <property type="match status" value="1"/>
</dbReference>
<evidence type="ECO:0000313" key="2">
    <source>
        <dbReference type="EMBL" id="MCU7554814.1"/>
    </source>
</evidence>
<evidence type="ECO:0000256" key="1">
    <source>
        <dbReference type="SAM" id="SignalP"/>
    </source>
</evidence>
<sequence length="226" mass="25474">MNVNVKFFLVSLSLFLLAACSSTNRAYLDSLQLAFEDRSAQLTVAQIKQSRGDLLQVKSGERPAAVMALAYIENDRYRWKSGDDVVFTMHHGVLVTTQGLANDLQHTSNLGSNPLAQQGKLAFQWQRKIDIAGTGYGIPVSSRWEFAGETRLEILDTTFNTLLVTEQVTVAAATPFLDPDRTWQNQYWLDSATKTLLSSRQKFSPQGDWYEMTYLSRAVRHMEEAQ</sequence>
<dbReference type="InterPro" id="IPR021308">
    <property type="entry name" value="GfcB"/>
</dbReference>
<dbReference type="Proteomes" id="UP001209257">
    <property type="component" value="Unassembled WGS sequence"/>
</dbReference>